<dbReference type="Gene3D" id="3.40.50.300">
    <property type="entry name" value="P-loop containing nucleotide triphosphate hydrolases"/>
    <property type="match status" value="1"/>
</dbReference>
<evidence type="ECO:0000313" key="3">
    <source>
        <dbReference type="Proteomes" id="UP000838412"/>
    </source>
</evidence>
<evidence type="ECO:0000256" key="1">
    <source>
        <dbReference type="SAM" id="Phobius"/>
    </source>
</evidence>
<reference evidence="2" key="1">
    <citation type="submission" date="2022-01" db="EMBL/GenBank/DDBJ databases">
        <authorList>
            <person name="Braso-Vives M."/>
        </authorList>
    </citation>
    <scope>NUCLEOTIDE SEQUENCE</scope>
</reference>
<proteinExistence type="predicted"/>
<dbReference type="GO" id="GO:0019319">
    <property type="term" value="P:hexose biosynthetic process"/>
    <property type="evidence" value="ECO:0007669"/>
    <property type="project" value="TreeGrafter"/>
</dbReference>
<dbReference type="Pfam" id="PF13469">
    <property type="entry name" value="Sulfotransfer_3"/>
    <property type="match status" value="1"/>
</dbReference>
<keyword evidence="1" id="KW-1133">Transmembrane helix</keyword>
<accession>A0A8K0A2C1</accession>
<dbReference type="Proteomes" id="UP000838412">
    <property type="component" value="Chromosome 5"/>
</dbReference>
<dbReference type="GO" id="GO:0050659">
    <property type="term" value="F:N-acetylgalactosamine 4-sulfate 6-O-sulfotransferase activity"/>
    <property type="evidence" value="ECO:0007669"/>
    <property type="project" value="TreeGrafter"/>
</dbReference>
<dbReference type="PANTHER" id="PTHR15723:SF0">
    <property type="entry name" value="CARBOHYDRATE SULFOTRANSFERASE 15"/>
    <property type="match status" value="1"/>
</dbReference>
<dbReference type="PANTHER" id="PTHR15723">
    <property type="entry name" value="CARBOHYDRATE SULFOTRANSFERASE 15"/>
    <property type="match status" value="1"/>
</dbReference>
<dbReference type="EMBL" id="OV696690">
    <property type="protein sequence ID" value="CAH1266651.1"/>
    <property type="molecule type" value="Genomic_DNA"/>
</dbReference>
<protein>
    <submittedName>
        <fullName evidence="2">CHST15 protein</fullName>
    </submittedName>
</protein>
<sequence length="460" mass="54062">MSSHKQSCLFRIFKLKFVSGTCFSLLMLILLLNIRLEVFQGENVTWTAANWWSFGKEAADTEKGKETGPKHKDSIGFNMTNILMLKYPELFTTIPHKTLPSYKNPCWIANVPENVLDLNPYRNKRYDNRIKNKPKLMGKHLWESLTKKRTGHFRLRCMPYFYIIGMPKCGTTDLYYRLTQHPDVVGGMVKEPHWWTRRRFHESFDLYLDLFDEAAVIIGNQKENSSHPTRNELDFHYVITGEGSVTTLWDNTRWRKEFWDTTNNEPPILVANILRAVQPHARFIVTLRDPAERLFSEYLYVKRDISKTIEGFHKAVMFSINGFNNCLKTRSVRACAYSPPAVIRRNVRVHLGLYEVFLRDWFSIFHRDQMLVLRLEDQSSNQRATMTKIFNFLNLGPIKDGINTEEIFGPGKKNRLPDNLRLGAMLQKTRSILQKFYFPYNRGLADLLNDTRFLWLEKNL</sequence>
<dbReference type="SUPFAM" id="SSF52540">
    <property type="entry name" value="P-loop containing nucleoside triphosphate hydrolases"/>
    <property type="match status" value="1"/>
</dbReference>
<keyword evidence="1" id="KW-0472">Membrane</keyword>
<keyword evidence="3" id="KW-1185">Reference proteome</keyword>
<dbReference type="InterPro" id="IPR027417">
    <property type="entry name" value="P-loop_NTPase"/>
</dbReference>
<dbReference type="AlphaFoldDB" id="A0A8K0A2C1"/>
<feature type="transmembrane region" description="Helical" evidence="1">
    <location>
        <begin position="12"/>
        <end position="32"/>
    </location>
</feature>
<name>A0A8K0A2C1_BRALA</name>
<organism evidence="2 3">
    <name type="scientific">Branchiostoma lanceolatum</name>
    <name type="common">Common lancelet</name>
    <name type="synonym">Amphioxus lanceolatum</name>
    <dbReference type="NCBI Taxonomy" id="7740"/>
    <lineage>
        <taxon>Eukaryota</taxon>
        <taxon>Metazoa</taxon>
        <taxon>Chordata</taxon>
        <taxon>Cephalochordata</taxon>
        <taxon>Leptocardii</taxon>
        <taxon>Amphioxiformes</taxon>
        <taxon>Branchiostomatidae</taxon>
        <taxon>Branchiostoma</taxon>
    </lineage>
</organism>
<evidence type="ECO:0000313" key="2">
    <source>
        <dbReference type="EMBL" id="CAH1266651.1"/>
    </source>
</evidence>
<keyword evidence="1" id="KW-0812">Transmembrane</keyword>
<gene>
    <name evidence="2" type="primary">CHST15</name>
    <name evidence="2" type="ORF">BLAG_LOCUS20201</name>
</gene>
<dbReference type="InterPro" id="IPR052654">
    <property type="entry name" value="CS_Sulfotransferase"/>
</dbReference>
<dbReference type="OrthoDB" id="8068875at2759"/>